<dbReference type="PANTHER" id="PTHR42737:SF2">
    <property type="entry name" value="GLUTATHIONE REDUCTASE"/>
    <property type="match status" value="1"/>
</dbReference>
<dbReference type="Pfam" id="PF02852">
    <property type="entry name" value="Pyr_redox_dim"/>
    <property type="match status" value="1"/>
</dbReference>
<accession>A0A3P4B276</accession>
<keyword evidence="18" id="KW-1185">Reference proteome</keyword>
<comment type="catalytic activity">
    <reaction evidence="9 14">
        <text>2 glutathione + NADP(+) = glutathione disulfide + NADPH + H(+)</text>
        <dbReference type="Rhea" id="RHEA:11740"/>
        <dbReference type="ChEBI" id="CHEBI:15378"/>
        <dbReference type="ChEBI" id="CHEBI:57783"/>
        <dbReference type="ChEBI" id="CHEBI:57925"/>
        <dbReference type="ChEBI" id="CHEBI:58297"/>
        <dbReference type="ChEBI" id="CHEBI:58349"/>
        <dbReference type="EC" id="1.8.1.7"/>
    </reaction>
</comment>
<evidence type="ECO:0000256" key="6">
    <source>
        <dbReference type="ARBA" id="ARBA00023002"/>
    </source>
</evidence>
<dbReference type="GO" id="GO:0004362">
    <property type="term" value="F:glutathione-disulfide reductase (NADPH) activity"/>
    <property type="evidence" value="ECO:0007669"/>
    <property type="project" value="UniProtKB-EC"/>
</dbReference>
<gene>
    <name evidence="17" type="primary">garB</name>
    <name evidence="17" type="ORF">PIGHUM_02469</name>
</gene>
<evidence type="ECO:0000256" key="14">
    <source>
        <dbReference type="RuleBase" id="RU365040"/>
    </source>
</evidence>
<comment type="function">
    <text evidence="14">Catalyzes the reduction of glutathione disulfide (GSSG) to reduced glutathione (GSH).</text>
</comment>
<keyword evidence="8 13" id="KW-0676">Redox-active center</keyword>
<evidence type="ECO:0000256" key="2">
    <source>
        <dbReference type="ARBA" id="ARBA00011738"/>
    </source>
</evidence>
<dbReference type="InterPro" id="IPR036188">
    <property type="entry name" value="FAD/NAD-bd_sf"/>
</dbReference>
<keyword evidence="11" id="KW-0520">NAD</keyword>
<evidence type="ECO:0000256" key="5">
    <source>
        <dbReference type="ARBA" id="ARBA00022857"/>
    </source>
</evidence>
<feature type="active site" description="Proton acceptor" evidence="10">
    <location>
        <position position="435"/>
    </location>
</feature>
<organism evidence="17 18">
    <name type="scientific">Pigmentiphaga humi</name>
    <dbReference type="NCBI Taxonomy" id="2478468"/>
    <lineage>
        <taxon>Bacteria</taxon>
        <taxon>Pseudomonadati</taxon>
        <taxon>Pseudomonadota</taxon>
        <taxon>Betaproteobacteria</taxon>
        <taxon>Burkholderiales</taxon>
        <taxon>Alcaligenaceae</taxon>
        <taxon>Pigmentiphaga</taxon>
    </lineage>
</organism>
<evidence type="ECO:0000259" key="16">
    <source>
        <dbReference type="Pfam" id="PF07992"/>
    </source>
</evidence>
<dbReference type="InterPro" id="IPR006324">
    <property type="entry name" value="GSHR"/>
</dbReference>
<dbReference type="GO" id="GO:0005829">
    <property type="term" value="C:cytosol"/>
    <property type="evidence" value="ECO:0007669"/>
    <property type="project" value="TreeGrafter"/>
</dbReference>
<dbReference type="SUPFAM" id="SSF51905">
    <property type="entry name" value="FAD/NAD(P)-binding domain"/>
    <property type="match status" value="1"/>
</dbReference>
<feature type="binding site" evidence="11">
    <location>
        <position position="302"/>
    </location>
    <ligand>
        <name>FAD</name>
        <dbReference type="ChEBI" id="CHEBI:57692"/>
    </ligand>
</feature>
<dbReference type="InterPro" id="IPR016156">
    <property type="entry name" value="FAD/NAD-linked_Rdtase_dimer_sf"/>
</dbReference>
<keyword evidence="3 13" id="KW-0285">Flavoprotein</keyword>
<dbReference type="InterPro" id="IPR012999">
    <property type="entry name" value="Pyr_OxRdtase_I_AS"/>
</dbReference>
<evidence type="ECO:0000256" key="4">
    <source>
        <dbReference type="ARBA" id="ARBA00022827"/>
    </source>
</evidence>
<feature type="domain" description="Pyridine nucleotide-disulphide oxidoreductase dimerisation" evidence="15">
    <location>
        <begin position="337"/>
        <end position="445"/>
    </location>
</feature>
<evidence type="ECO:0000259" key="15">
    <source>
        <dbReference type="Pfam" id="PF02852"/>
    </source>
</evidence>
<evidence type="ECO:0000256" key="8">
    <source>
        <dbReference type="ARBA" id="ARBA00023284"/>
    </source>
</evidence>
<evidence type="ECO:0000256" key="1">
    <source>
        <dbReference type="ARBA" id="ARBA00007532"/>
    </source>
</evidence>
<evidence type="ECO:0000256" key="12">
    <source>
        <dbReference type="PIRSR" id="PIRSR000350-4"/>
    </source>
</evidence>
<dbReference type="FunFam" id="3.50.50.60:FF:000051">
    <property type="entry name" value="Glutathione reductase"/>
    <property type="match status" value="1"/>
</dbReference>
<dbReference type="EC" id="1.8.1.7" evidence="14"/>
<dbReference type="InterPro" id="IPR004099">
    <property type="entry name" value="Pyr_nucl-diS_OxRdtase_dimer"/>
</dbReference>
<dbReference type="GO" id="GO:0050661">
    <property type="term" value="F:NADP binding"/>
    <property type="evidence" value="ECO:0007669"/>
    <property type="project" value="InterPro"/>
</dbReference>
<dbReference type="Proteomes" id="UP000277294">
    <property type="component" value="Unassembled WGS sequence"/>
</dbReference>
<proteinExistence type="inferred from homology"/>
<feature type="binding site" evidence="11">
    <location>
        <position position="261"/>
    </location>
    <ligand>
        <name>NAD(+)</name>
        <dbReference type="ChEBI" id="CHEBI:57540"/>
    </ligand>
</feature>
<comment type="subunit">
    <text evidence="2">Homodimer.</text>
</comment>
<evidence type="ECO:0000256" key="13">
    <source>
        <dbReference type="RuleBase" id="RU003691"/>
    </source>
</evidence>
<feature type="disulfide bond" description="Redox-active" evidence="12">
    <location>
        <begin position="43"/>
        <end position="48"/>
    </location>
</feature>
<dbReference type="GO" id="GO:0034599">
    <property type="term" value="P:cellular response to oxidative stress"/>
    <property type="evidence" value="ECO:0007669"/>
    <property type="project" value="TreeGrafter"/>
</dbReference>
<dbReference type="Gene3D" id="3.50.50.60">
    <property type="entry name" value="FAD/NAD(P)-binding domain"/>
    <property type="match status" value="2"/>
</dbReference>
<feature type="domain" description="FAD/NAD(P)-binding" evidence="16">
    <location>
        <begin position="6"/>
        <end position="317"/>
    </location>
</feature>
<dbReference type="InterPro" id="IPR046952">
    <property type="entry name" value="GSHR/TRXR-like"/>
</dbReference>
<evidence type="ECO:0000256" key="11">
    <source>
        <dbReference type="PIRSR" id="PIRSR000350-3"/>
    </source>
</evidence>
<dbReference type="NCBIfam" id="TIGR01424">
    <property type="entry name" value="gluta_reduc_2"/>
    <property type="match status" value="1"/>
</dbReference>
<comment type="cofactor">
    <cofactor evidence="11">
        <name>FAD</name>
        <dbReference type="ChEBI" id="CHEBI:57692"/>
    </cofactor>
    <text evidence="11">Binds 1 FAD per subunit.</text>
</comment>
<keyword evidence="11" id="KW-0547">Nucleotide-binding</keyword>
<keyword evidence="5 14" id="KW-0521">NADP</keyword>
<dbReference type="EMBL" id="UWPJ01000018">
    <property type="protein sequence ID" value="VCU70397.1"/>
    <property type="molecule type" value="Genomic_DNA"/>
</dbReference>
<feature type="binding site" evidence="11">
    <location>
        <position position="52"/>
    </location>
    <ligand>
        <name>FAD</name>
        <dbReference type="ChEBI" id="CHEBI:57692"/>
    </ligand>
</feature>
<dbReference type="OrthoDB" id="178496at2"/>
<protein>
    <recommendedName>
        <fullName evidence="14">Glutathione reductase</fullName>
        <shortName evidence="14">GRase</shortName>
        <ecNumber evidence="14">1.8.1.7</ecNumber>
    </recommendedName>
</protein>
<feature type="binding site" evidence="11">
    <location>
        <begin position="174"/>
        <end position="181"/>
    </location>
    <ligand>
        <name>NAD(+)</name>
        <dbReference type="ChEBI" id="CHEBI:57540"/>
    </ligand>
</feature>
<dbReference type="GO" id="GO:0050660">
    <property type="term" value="F:flavin adenine dinucleotide binding"/>
    <property type="evidence" value="ECO:0007669"/>
    <property type="project" value="InterPro"/>
</dbReference>
<keyword evidence="4 11" id="KW-0274">FAD</keyword>
<sequence>MSAFDYDLITIGAGSGGVAGSRRAASYGARVAICEDGRVGGTCVIRGCVPKKLLMYGSQFSDAFEDAAGYGWTVEGARLDWAALVAAKDREIDRLEGIYRRMLDQGGVALLAGRAVLVDPHTVEVAGRRHTAERIMIATGGRPVRPEIPGAELAITSNEALSLPELPGEVLIVGGGYIALEFAGIFRSAGANVTVAVRRDRILGGFDQDVRASVAESLQKRGIAIRPNTKVAALSRQDGRIAAQLEDGQVLVVDQVLMATGRAPNTSGLGLEACGVALGKDGEVKVDGRSRTNVPSIYAVGDVTDRINLTPWAIAEGRALAETLFNDNPMQADPENVPAAVFSQPPIATVGLSEEDARERYGKLRIYRSRFRPMKNTLSGRDEQTMMKLVVDDATDKVVGCHMVGPDGAEIIQGLAIALKCGATKRQFDQTIGLHPTAAEEFVTMRDPVAQP</sequence>
<evidence type="ECO:0000256" key="7">
    <source>
        <dbReference type="ARBA" id="ARBA00023157"/>
    </source>
</evidence>
<dbReference type="PRINTS" id="PR00368">
    <property type="entry name" value="FADPNR"/>
</dbReference>
<dbReference type="PROSITE" id="PS00076">
    <property type="entry name" value="PYRIDINE_REDOX_1"/>
    <property type="match status" value="1"/>
</dbReference>
<evidence type="ECO:0000256" key="9">
    <source>
        <dbReference type="ARBA" id="ARBA00049142"/>
    </source>
</evidence>
<dbReference type="NCBIfam" id="NF004776">
    <property type="entry name" value="PRK06116.1"/>
    <property type="match status" value="1"/>
</dbReference>
<dbReference type="AlphaFoldDB" id="A0A3P4B276"/>
<dbReference type="Pfam" id="PF07992">
    <property type="entry name" value="Pyr_redox_2"/>
    <property type="match status" value="1"/>
</dbReference>
<dbReference type="PRINTS" id="PR00411">
    <property type="entry name" value="PNDRDTASEI"/>
</dbReference>
<dbReference type="SUPFAM" id="SSF55424">
    <property type="entry name" value="FAD/NAD-linked reductases, dimerisation (C-terminal) domain"/>
    <property type="match status" value="1"/>
</dbReference>
<keyword evidence="6 13" id="KW-0560">Oxidoreductase</keyword>
<dbReference type="GO" id="GO:0006749">
    <property type="term" value="P:glutathione metabolic process"/>
    <property type="evidence" value="ECO:0007669"/>
    <property type="project" value="InterPro"/>
</dbReference>
<dbReference type="InterPro" id="IPR023753">
    <property type="entry name" value="FAD/NAD-binding_dom"/>
</dbReference>
<reference evidence="17 18" key="1">
    <citation type="submission" date="2018-10" db="EMBL/GenBank/DDBJ databases">
        <authorList>
            <person name="Criscuolo A."/>
        </authorList>
    </citation>
    <scope>NUCLEOTIDE SEQUENCE [LARGE SCALE GENOMIC DNA]</scope>
    <source>
        <strain evidence="17">DnA1</strain>
    </source>
</reference>
<comment type="similarity">
    <text evidence="1 13">Belongs to the class-I pyridine nucleotide-disulfide oxidoreductase family.</text>
</comment>
<dbReference type="PANTHER" id="PTHR42737">
    <property type="entry name" value="GLUTATHIONE REDUCTASE"/>
    <property type="match status" value="1"/>
</dbReference>
<name>A0A3P4B276_9BURK</name>
<evidence type="ECO:0000256" key="3">
    <source>
        <dbReference type="ARBA" id="ARBA00022630"/>
    </source>
</evidence>
<dbReference type="InterPro" id="IPR001100">
    <property type="entry name" value="Pyr_nuc-diS_OxRdtase"/>
</dbReference>
<dbReference type="PIRSF" id="PIRSF000350">
    <property type="entry name" value="Mercury_reductase_MerA"/>
    <property type="match status" value="1"/>
</dbReference>
<keyword evidence="7" id="KW-1015">Disulfide bond</keyword>
<evidence type="ECO:0000313" key="17">
    <source>
        <dbReference type="EMBL" id="VCU70397.1"/>
    </source>
</evidence>
<dbReference type="RefSeq" id="WP_124079905.1">
    <property type="nucleotide sequence ID" value="NZ_UWPJ01000018.1"/>
</dbReference>
<evidence type="ECO:0000313" key="18">
    <source>
        <dbReference type="Proteomes" id="UP000277294"/>
    </source>
</evidence>
<dbReference type="GO" id="GO:0045454">
    <property type="term" value="P:cell redox homeostasis"/>
    <property type="evidence" value="ECO:0007669"/>
    <property type="project" value="InterPro"/>
</dbReference>
<evidence type="ECO:0000256" key="10">
    <source>
        <dbReference type="PIRSR" id="PIRSR000350-2"/>
    </source>
</evidence>
<dbReference type="Gene3D" id="3.30.390.30">
    <property type="match status" value="1"/>
</dbReference>